<name>A0A0F9GU19_9ZZZZ</name>
<comment type="caution">
    <text evidence="1">The sequence shown here is derived from an EMBL/GenBank/DDBJ whole genome shotgun (WGS) entry which is preliminary data.</text>
</comment>
<organism evidence="1">
    <name type="scientific">marine sediment metagenome</name>
    <dbReference type="NCBI Taxonomy" id="412755"/>
    <lineage>
        <taxon>unclassified sequences</taxon>
        <taxon>metagenomes</taxon>
        <taxon>ecological metagenomes</taxon>
    </lineage>
</organism>
<feature type="non-terminal residue" evidence="1">
    <location>
        <position position="1"/>
    </location>
</feature>
<dbReference type="AlphaFoldDB" id="A0A0F9GU19"/>
<evidence type="ECO:0000313" key="1">
    <source>
        <dbReference type="EMBL" id="KKM02244.1"/>
    </source>
</evidence>
<sequence length="113" mass="12749">EEGGNPLVYLKKVQARVKYISFEPLLSLWDTEAFNCVDRLAEALSKSGIKWVIIGQQTPVNITTMPKIGWVKAIVRAADMASIPVFLKDNLISCVDQYEFALKDGEYRQEMPV</sequence>
<gene>
    <name evidence="1" type="ORF">LCGC14_1786320</name>
</gene>
<reference evidence="1" key="1">
    <citation type="journal article" date="2015" name="Nature">
        <title>Complex archaea that bridge the gap between prokaryotes and eukaryotes.</title>
        <authorList>
            <person name="Spang A."/>
            <person name="Saw J.H."/>
            <person name="Jorgensen S.L."/>
            <person name="Zaremba-Niedzwiedzka K."/>
            <person name="Martijn J."/>
            <person name="Lind A.E."/>
            <person name="van Eijk R."/>
            <person name="Schleper C."/>
            <person name="Guy L."/>
            <person name="Ettema T.J."/>
        </authorList>
    </citation>
    <scope>NUCLEOTIDE SEQUENCE</scope>
</reference>
<accession>A0A0F9GU19</accession>
<proteinExistence type="predicted"/>
<dbReference type="EMBL" id="LAZR01016987">
    <property type="protein sequence ID" value="KKM02244.1"/>
    <property type="molecule type" value="Genomic_DNA"/>
</dbReference>
<dbReference type="Pfam" id="PF07505">
    <property type="entry name" value="DUF5131"/>
    <property type="match status" value="1"/>
</dbReference>
<dbReference type="InterPro" id="IPR011101">
    <property type="entry name" value="DUF5131"/>
</dbReference>
<protein>
    <submittedName>
        <fullName evidence="1">Uncharacterized protein</fullName>
    </submittedName>
</protein>